<dbReference type="InterPro" id="IPR011659">
    <property type="entry name" value="WD40"/>
</dbReference>
<name>A0A401YEP0_9ACTN</name>
<dbReference type="Proteomes" id="UP000286931">
    <property type="component" value="Unassembled WGS sequence"/>
</dbReference>
<dbReference type="Pfam" id="PF07676">
    <property type="entry name" value="PD40"/>
    <property type="match status" value="1"/>
</dbReference>
<dbReference type="Gene3D" id="2.120.10.30">
    <property type="entry name" value="TolB, C-terminal domain"/>
    <property type="match status" value="1"/>
</dbReference>
<sequence length="342" mass="35874">MSARIRILIAVVGFVSLVAISLVAIGSAAEPTRRAAHAGTPGAVTLDPGPRLIARSTARDTRDHLVAVAANDPGGPRTVADTSCVRVSAAGGTGICLRLGEGLRTFEAVVLGPDGTEQRALPLVGVPNRARVSPSGRLVTWTVFVTGDSYNGGRFATRVGILDTGSGDLISTLEDWAVSVDNRPYRAEDLNFWGVTFAPDDRYFYATMSTAGHRYLVHGDLSTRSIRTVRENVECPSLSPDGTRLAFKAAVAGDPNRGWRLSVLDLAGGRVTPLAETRSVDDQAAWIDDRTVAYGVRRGGGHADVWQVPADGSGAPSKLIPDADSPATLAGPVDPSSDRPAT</sequence>
<reference evidence="2 3" key="1">
    <citation type="submission" date="2018-12" db="EMBL/GenBank/DDBJ databases">
        <title>Draft genome sequence of Embleya hyalina NBRC 13850T.</title>
        <authorList>
            <person name="Komaki H."/>
            <person name="Hosoyama A."/>
            <person name="Kimura A."/>
            <person name="Ichikawa N."/>
            <person name="Tamura T."/>
        </authorList>
    </citation>
    <scope>NUCLEOTIDE SEQUENCE [LARGE SCALE GENOMIC DNA]</scope>
    <source>
        <strain evidence="2 3">NBRC 13850</strain>
    </source>
</reference>
<comment type="caution">
    <text evidence="2">The sequence shown here is derived from an EMBL/GenBank/DDBJ whole genome shotgun (WGS) entry which is preliminary data.</text>
</comment>
<gene>
    <name evidence="2" type="ORF">EHYA_00680</name>
</gene>
<proteinExistence type="predicted"/>
<keyword evidence="3" id="KW-1185">Reference proteome</keyword>
<organism evidence="2 3">
    <name type="scientific">Embleya hyalina</name>
    <dbReference type="NCBI Taxonomy" id="516124"/>
    <lineage>
        <taxon>Bacteria</taxon>
        <taxon>Bacillati</taxon>
        <taxon>Actinomycetota</taxon>
        <taxon>Actinomycetes</taxon>
        <taxon>Kitasatosporales</taxon>
        <taxon>Streptomycetaceae</taxon>
        <taxon>Embleya</taxon>
    </lineage>
</organism>
<dbReference type="EMBL" id="BIFH01000013">
    <property type="protein sequence ID" value="GCD93037.1"/>
    <property type="molecule type" value="Genomic_DNA"/>
</dbReference>
<evidence type="ECO:0000256" key="1">
    <source>
        <dbReference type="SAM" id="MobiDB-lite"/>
    </source>
</evidence>
<accession>A0A401YEP0</accession>
<feature type="region of interest" description="Disordered" evidence="1">
    <location>
        <begin position="308"/>
        <end position="342"/>
    </location>
</feature>
<evidence type="ECO:0000313" key="2">
    <source>
        <dbReference type="EMBL" id="GCD93037.1"/>
    </source>
</evidence>
<dbReference type="SUPFAM" id="SSF82171">
    <property type="entry name" value="DPP6 N-terminal domain-like"/>
    <property type="match status" value="1"/>
</dbReference>
<protein>
    <submittedName>
        <fullName evidence="2">TolB-like translocation protein signal peptide</fullName>
    </submittedName>
</protein>
<evidence type="ECO:0000313" key="3">
    <source>
        <dbReference type="Proteomes" id="UP000286931"/>
    </source>
</evidence>
<dbReference type="InterPro" id="IPR011042">
    <property type="entry name" value="6-blade_b-propeller_TolB-like"/>
</dbReference>
<dbReference type="AlphaFoldDB" id="A0A401YEP0"/>
<dbReference type="RefSeq" id="WP_170222090.1">
    <property type="nucleotide sequence ID" value="NZ_BIFH01000013.1"/>
</dbReference>